<evidence type="ECO:0000313" key="6">
    <source>
        <dbReference type="EMBL" id="KZF19078.1"/>
    </source>
</evidence>
<dbReference type="Proteomes" id="UP000076632">
    <property type="component" value="Unassembled WGS sequence"/>
</dbReference>
<feature type="transmembrane region" description="Helical" evidence="4">
    <location>
        <begin position="100"/>
        <end position="120"/>
    </location>
</feature>
<protein>
    <submittedName>
        <fullName evidence="6">MFS general substrate transporter</fullName>
    </submittedName>
</protein>
<dbReference type="PANTHER" id="PTHR11360:SF284">
    <property type="entry name" value="EG:103B4.3 PROTEIN-RELATED"/>
    <property type="match status" value="1"/>
</dbReference>
<feature type="transmembrane region" description="Helical" evidence="4">
    <location>
        <begin position="373"/>
        <end position="394"/>
    </location>
</feature>
<keyword evidence="4" id="KW-1133">Transmembrane helix</keyword>
<reference evidence="6 7" key="1">
    <citation type="journal article" date="2016" name="Fungal Biol.">
        <title>The genome of Xylona heveae provides a window into fungal endophytism.</title>
        <authorList>
            <person name="Gazis R."/>
            <person name="Kuo A."/>
            <person name="Riley R."/>
            <person name="LaButti K."/>
            <person name="Lipzen A."/>
            <person name="Lin J."/>
            <person name="Amirebrahimi M."/>
            <person name="Hesse C.N."/>
            <person name="Spatafora J.W."/>
            <person name="Henrissat B."/>
            <person name="Hainaut M."/>
            <person name="Grigoriev I.V."/>
            <person name="Hibbett D.S."/>
        </authorList>
    </citation>
    <scope>NUCLEOTIDE SEQUENCE [LARGE SCALE GENOMIC DNA]</scope>
    <source>
        <strain evidence="6 7">TC161</strain>
    </source>
</reference>
<evidence type="ECO:0000256" key="4">
    <source>
        <dbReference type="SAM" id="Phobius"/>
    </source>
</evidence>
<feature type="transmembrane region" description="Helical" evidence="4">
    <location>
        <begin position="447"/>
        <end position="465"/>
    </location>
</feature>
<dbReference type="RefSeq" id="XP_018184633.1">
    <property type="nucleotide sequence ID" value="XM_018333602.1"/>
</dbReference>
<feature type="transmembrane region" description="Helical" evidence="4">
    <location>
        <begin position="54"/>
        <end position="80"/>
    </location>
</feature>
<feature type="transmembrane region" description="Helical" evidence="4">
    <location>
        <begin position="219"/>
        <end position="240"/>
    </location>
</feature>
<comment type="subcellular location">
    <subcellularLocation>
        <location evidence="1">Membrane</location>
        <topology evidence="1">Multi-pass membrane protein</topology>
    </subcellularLocation>
</comment>
<dbReference type="InterPro" id="IPR036259">
    <property type="entry name" value="MFS_trans_sf"/>
</dbReference>
<evidence type="ECO:0000256" key="1">
    <source>
        <dbReference type="ARBA" id="ARBA00004141"/>
    </source>
</evidence>
<keyword evidence="4" id="KW-0472">Membrane</keyword>
<dbReference type="PANTHER" id="PTHR11360">
    <property type="entry name" value="MONOCARBOXYLATE TRANSPORTER"/>
    <property type="match status" value="1"/>
</dbReference>
<dbReference type="GeneID" id="28898739"/>
<keyword evidence="7" id="KW-1185">Reference proteome</keyword>
<feature type="transmembrane region" description="Helical" evidence="4">
    <location>
        <begin position="187"/>
        <end position="207"/>
    </location>
</feature>
<feature type="transmembrane region" description="Helical" evidence="4">
    <location>
        <begin position="132"/>
        <end position="152"/>
    </location>
</feature>
<dbReference type="SUPFAM" id="SSF103473">
    <property type="entry name" value="MFS general substrate transporter"/>
    <property type="match status" value="1"/>
</dbReference>
<evidence type="ECO:0000256" key="3">
    <source>
        <dbReference type="SAM" id="MobiDB-lite"/>
    </source>
</evidence>
<dbReference type="InterPro" id="IPR050327">
    <property type="entry name" value="Proton-linked_MCT"/>
</dbReference>
<name>A0A164ZGJ2_XYLHT</name>
<feature type="domain" description="Major facilitator superfamily (MFS) profile" evidence="5">
    <location>
        <begin position="55"/>
        <end position="470"/>
    </location>
</feature>
<dbReference type="InterPro" id="IPR011701">
    <property type="entry name" value="MFS"/>
</dbReference>
<dbReference type="PROSITE" id="PS50850">
    <property type="entry name" value="MFS"/>
    <property type="match status" value="1"/>
</dbReference>
<feature type="transmembrane region" description="Helical" evidence="4">
    <location>
        <begin position="406"/>
        <end position="427"/>
    </location>
</feature>
<accession>A0A164ZGJ2</accession>
<dbReference type="EMBL" id="KV407468">
    <property type="protein sequence ID" value="KZF19078.1"/>
    <property type="molecule type" value="Genomic_DNA"/>
</dbReference>
<dbReference type="AlphaFoldDB" id="A0A164ZGJ2"/>
<dbReference type="OrthoDB" id="6499973at2759"/>
<evidence type="ECO:0000256" key="2">
    <source>
        <dbReference type="ARBA" id="ARBA00006727"/>
    </source>
</evidence>
<dbReference type="InterPro" id="IPR020846">
    <property type="entry name" value="MFS_dom"/>
</dbReference>
<dbReference type="GO" id="GO:0016020">
    <property type="term" value="C:membrane"/>
    <property type="evidence" value="ECO:0007669"/>
    <property type="project" value="UniProtKB-SubCell"/>
</dbReference>
<keyword evidence="4" id="KW-0812">Transmembrane</keyword>
<proteinExistence type="inferred from homology"/>
<feature type="region of interest" description="Disordered" evidence="3">
    <location>
        <begin position="1"/>
        <end position="22"/>
    </location>
</feature>
<evidence type="ECO:0000259" key="5">
    <source>
        <dbReference type="PROSITE" id="PS50850"/>
    </source>
</evidence>
<feature type="transmembrane region" description="Helical" evidence="4">
    <location>
        <begin position="312"/>
        <end position="331"/>
    </location>
</feature>
<feature type="transmembrane region" description="Helical" evidence="4">
    <location>
        <begin position="278"/>
        <end position="300"/>
    </location>
</feature>
<dbReference type="InParanoid" id="A0A164ZGJ2"/>
<dbReference type="GO" id="GO:0022857">
    <property type="term" value="F:transmembrane transporter activity"/>
    <property type="evidence" value="ECO:0007669"/>
    <property type="project" value="InterPro"/>
</dbReference>
<gene>
    <name evidence="6" type="ORF">L228DRAFT_251636</name>
</gene>
<comment type="similarity">
    <text evidence="2">Belongs to the major facilitator superfamily. Monocarboxylate porter (TC 2.A.1.13) family.</text>
</comment>
<feature type="transmembrane region" description="Helical" evidence="4">
    <location>
        <begin position="158"/>
        <end position="180"/>
    </location>
</feature>
<organism evidence="6 7">
    <name type="scientific">Xylona heveae (strain CBS 132557 / TC161)</name>
    <dbReference type="NCBI Taxonomy" id="1328760"/>
    <lineage>
        <taxon>Eukaryota</taxon>
        <taxon>Fungi</taxon>
        <taxon>Dikarya</taxon>
        <taxon>Ascomycota</taxon>
        <taxon>Pezizomycotina</taxon>
        <taxon>Xylonomycetes</taxon>
        <taxon>Xylonales</taxon>
        <taxon>Xylonaceae</taxon>
        <taxon>Xylona</taxon>
    </lineage>
</organism>
<sequence>MALTSASDDSLPDGEIGRSGTTVDIAMDRPQSITEAISLAQFPSRAEKSKGQSVAIVAASFTIIFTCCGLNFAFGVYQALYETLARQPGTPFTGASPAEIDLIGTLCISLMTIGAPFVVAWAKRFSPRHVSFAGGLIFGVSLVLASFGKALWHFELTQGLLCGIGTCLSYMVAVTTAPTWFTSHRGLAMGVILSGTGVGGLVWAPALNACINSLGFRNTLRLTGAVSFALVSIASAAITWEPTSKARFWTENNARTSRADGILKVPLVDIRVARTRKFAAQALGAIFQSAAYYTPVFFFASYARSLGYGDTAGANFIALSNACNAVGKIVIGYAADRIGRLNTLFITTLFSAIAAIGFWLPSTMGDATTRTQGLFVTFVIFYGIFASAYVALFPTSLIEIFGAQNFASVNGVLYMVRGMATMVGTPVGGVLTRNTASALSPKTFEGMSILVSVLLFAASAAVLWVRMEAMVGPSGIVSWKWRQ</sequence>
<feature type="transmembrane region" description="Helical" evidence="4">
    <location>
        <begin position="343"/>
        <end position="361"/>
    </location>
</feature>
<evidence type="ECO:0000313" key="7">
    <source>
        <dbReference type="Proteomes" id="UP000076632"/>
    </source>
</evidence>
<dbReference type="OMA" id="WVLASHQ"/>
<dbReference type="Gene3D" id="1.20.1250.20">
    <property type="entry name" value="MFS general substrate transporter like domains"/>
    <property type="match status" value="2"/>
</dbReference>
<dbReference type="Pfam" id="PF07690">
    <property type="entry name" value="MFS_1"/>
    <property type="match status" value="1"/>
</dbReference>